<evidence type="ECO:0000313" key="2">
    <source>
        <dbReference type="Proteomes" id="UP001196413"/>
    </source>
</evidence>
<evidence type="ECO:0000313" key="1">
    <source>
        <dbReference type="EMBL" id="KAJ1373443.1"/>
    </source>
</evidence>
<keyword evidence="2" id="KW-1185">Reference proteome</keyword>
<dbReference type="AlphaFoldDB" id="A0AAD5RCE4"/>
<name>A0AAD5RCE4_PARTN</name>
<gene>
    <name evidence="1" type="ORF">KIN20_035839</name>
</gene>
<protein>
    <submittedName>
        <fullName evidence="1">Uncharacterized protein</fullName>
    </submittedName>
</protein>
<proteinExistence type="predicted"/>
<comment type="caution">
    <text evidence="1">The sequence shown here is derived from an EMBL/GenBank/DDBJ whole genome shotgun (WGS) entry which is preliminary data.</text>
</comment>
<dbReference type="Proteomes" id="UP001196413">
    <property type="component" value="Unassembled WGS sequence"/>
</dbReference>
<reference evidence="1" key="1">
    <citation type="submission" date="2021-06" db="EMBL/GenBank/DDBJ databases">
        <title>Parelaphostrongylus tenuis whole genome reference sequence.</title>
        <authorList>
            <person name="Garwood T.J."/>
            <person name="Larsen P.A."/>
            <person name="Fountain-Jones N.M."/>
            <person name="Garbe J.R."/>
            <person name="Macchietto M.G."/>
            <person name="Kania S.A."/>
            <person name="Gerhold R.W."/>
            <person name="Richards J.E."/>
            <person name="Wolf T.M."/>
        </authorList>
    </citation>
    <scope>NUCLEOTIDE SEQUENCE</scope>
    <source>
        <strain evidence="1">MNPRO001-30</strain>
        <tissue evidence="1">Meninges</tissue>
    </source>
</reference>
<accession>A0AAD5RCE4</accession>
<organism evidence="1 2">
    <name type="scientific">Parelaphostrongylus tenuis</name>
    <name type="common">Meningeal worm</name>
    <dbReference type="NCBI Taxonomy" id="148309"/>
    <lineage>
        <taxon>Eukaryota</taxon>
        <taxon>Metazoa</taxon>
        <taxon>Ecdysozoa</taxon>
        <taxon>Nematoda</taxon>
        <taxon>Chromadorea</taxon>
        <taxon>Rhabditida</taxon>
        <taxon>Rhabditina</taxon>
        <taxon>Rhabditomorpha</taxon>
        <taxon>Strongyloidea</taxon>
        <taxon>Metastrongylidae</taxon>
        <taxon>Parelaphostrongylus</taxon>
    </lineage>
</organism>
<dbReference type="EMBL" id="JAHQIW010007287">
    <property type="protein sequence ID" value="KAJ1373443.1"/>
    <property type="molecule type" value="Genomic_DNA"/>
</dbReference>
<sequence>MEVCILLSHYWRKDLHSELQSMKPTKLMGKAQQANLFPALVSTLFNVGDFDLEDKPCSGRPTKLNIEDLITALEDGRSSSSRQSAIDFVWNFKVI</sequence>